<keyword evidence="3" id="KW-1185">Reference proteome</keyword>
<dbReference type="Proteomes" id="UP000324222">
    <property type="component" value="Unassembled WGS sequence"/>
</dbReference>
<feature type="region of interest" description="Disordered" evidence="1">
    <location>
        <begin position="60"/>
        <end position="83"/>
    </location>
</feature>
<dbReference type="AlphaFoldDB" id="A0A5B7HG98"/>
<evidence type="ECO:0000256" key="1">
    <source>
        <dbReference type="SAM" id="MobiDB-lite"/>
    </source>
</evidence>
<sequence>MRHRGGHGRVAGSWCGCGRPVGGRGRKPRRLAPGCGNPSAGHCGTPGLLVEGPSQTQLKTAAAAPRRWRCSGQSRDAPLAARP</sequence>
<organism evidence="2 3">
    <name type="scientific">Portunus trituberculatus</name>
    <name type="common">Swimming crab</name>
    <name type="synonym">Neptunus trituberculatus</name>
    <dbReference type="NCBI Taxonomy" id="210409"/>
    <lineage>
        <taxon>Eukaryota</taxon>
        <taxon>Metazoa</taxon>
        <taxon>Ecdysozoa</taxon>
        <taxon>Arthropoda</taxon>
        <taxon>Crustacea</taxon>
        <taxon>Multicrustacea</taxon>
        <taxon>Malacostraca</taxon>
        <taxon>Eumalacostraca</taxon>
        <taxon>Eucarida</taxon>
        <taxon>Decapoda</taxon>
        <taxon>Pleocyemata</taxon>
        <taxon>Brachyura</taxon>
        <taxon>Eubrachyura</taxon>
        <taxon>Portunoidea</taxon>
        <taxon>Portunidae</taxon>
        <taxon>Portuninae</taxon>
        <taxon>Portunus</taxon>
    </lineage>
</organism>
<protein>
    <submittedName>
        <fullName evidence="2">Uncharacterized protein</fullName>
    </submittedName>
</protein>
<feature type="region of interest" description="Disordered" evidence="1">
    <location>
        <begin position="1"/>
        <end position="38"/>
    </location>
</feature>
<reference evidence="2 3" key="1">
    <citation type="submission" date="2019-05" db="EMBL/GenBank/DDBJ databases">
        <title>Another draft genome of Portunus trituberculatus and its Hox gene families provides insights of decapod evolution.</title>
        <authorList>
            <person name="Jeong J.-H."/>
            <person name="Song I."/>
            <person name="Kim S."/>
            <person name="Choi T."/>
            <person name="Kim D."/>
            <person name="Ryu S."/>
            <person name="Kim W."/>
        </authorList>
    </citation>
    <scope>NUCLEOTIDE SEQUENCE [LARGE SCALE GENOMIC DNA]</scope>
    <source>
        <tissue evidence="2">Muscle</tissue>
    </source>
</reference>
<name>A0A5B7HG98_PORTR</name>
<proteinExistence type="predicted"/>
<evidence type="ECO:0000313" key="3">
    <source>
        <dbReference type="Proteomes" id="UP000324222"/>
    </source>
</evidence>
<dbReference type="EMBL" id="VSRR010032848">
    <property type="protein sequence ID" value="MPC71420.1"/>
    <property type="molecule type" value="Genomic_DNA"/>
</dbReference>
<accession>A0A5B7HG98</accession>
<comment type="caution">
    <text evidence="2">The sequence shown here is derived from an EMBL/GenBank/DDBJ whole genome shotgun (WGS) entry which is preliminary data.</text>
</comment>
<evidence type="ECO:0000313" key="2">
    <source>
        <dbReference type="EMBL" id="MPC71420.1"/>
    </source>
</evidence>
<gene>
    <name evidence="2" type="ORF">E2C01_065697</name>
</gene>